<organism evidence="1 2">
    <name type="scientific">Desulfamplus magnetovallimortis</name>
    <dbReference type="NCBI Taxonomy" id="1246637"/>
    <lineage>
        <taxon>Bacteria</taxon>
        <taxon>Pseudomonadati</taxon>
        <taxon>Thermodesulfobacteriota</taxon>
        <taxon>Desulfobacteria</taxon>
        <taxon>Desulfobacterales</taxon>
        <taxon>Desulfobacteraceae</taxon>
        <taxon>Desulfamplus</taxon>
    </lineage>
</organism>
<dbReference type="Proteomes" id="UP000191931">
    <property type="component" value="Unassembled WGS sequence"/>
</dbReference>
<protein>
    <submittedName>
        <fullName evidence="1">Uncharacterized protein</fullName>
    </submittedName>
</protein>
<dbReference type="EMBL" id="FWEV01000085">
    <property type="protein sequence ID" value="SLM29330.1"/>
    <property type="molecule type" value="Genomic_DNA"/>
</dbReference>
<proteinExistence type="predicted"/>
<dbReference type="SUPFAM" id="SSF53850">
    <property type="entry name" value="Periplasmic binding protein-like II"/>
    <property type="match status" value="1"/>
</dbReference>
<dbReference type="AlphaFoldDB" id="A0A1W1HA13"/>
<dbReference type="OrthoDB" id="5368589at2"/>
<gene>
    <name evidence="1" type="ORF">MTBBW1_1750004</name>
</gene>
<accession>A0A1W1HA13</accession>
<keyword evidence="2" id="KW-1185">Reference proteome</keyword>
<dbReference type="STRING" id="1246637.MTBBW1_1750004"/>
<reference evidence="1 2" key="1">
    <citation type="submission" date="2017-03" db="EMBL/GenBank/DDBJ databases">
        <authorList>
            <person name="Afonso C.L."/>
            <person name="Miller P.J."/>
            <person name="Scott M.A."/>
            <person name="Spackman E."/>
            <person name="Goraichik I."/>
            <person name="Dimitrov K.M."/>
            <person name="Suarez D.L."/>
            <person name="Swayne D.E."/>
        </authorList>
    </citation>
    <scope>NUCLEOTIDE SEQUENCE [LARGE SCALE GENOMIC DNA]</scope>
    <source>
        <strain evidence="1">PRJEB14757</strain>
    </source>
</reference>
<sequence>MKFLKNIFLVIITVFSTIMPIAVNGNVDFKTVEANAENIEQVAVIVNLDNPSNQLSAKEISDIYLGRRRSFPDGSKVVVLERDSNCKLREIFFRLLNGMTLKRLNAYWARLQFSGAVQPPIQFDDSSSVVDVVRTNPHAIGYINAQSVDESVKVVLMLRQ</sequence>
<dbReference type="RefSeq" id="WP_080806204.1">
    <property type="nucleotide sequence ID" value="NZ_LT828552.1"/>
</dbReference>
<evidence type="ECO:0000313" key="2">
    <source>
        <dbReference type="Proteomes" id="UP000191931"/>
    </source>
</evidence>
<name>A0A1W1HA13_9BACT</name>
<dbReference type="Gene3D" id="3.40.190.10">
    <property type="entry name" value="Periplasmic binding protein-like II"/>
    <property type="match status" value="1"/>
</dbReference>
<evidence type="ECO:0000313" key="1">
    <source>
        <dbReference type="EMBL" id="SLM29330.1"/>
    </source>
</evidence>